<dbReference type="Gene3D" id="3.50.50.60">
    <property type="entry name" value="FAD/NAD(P)-binding domain"/>
    <property type="match status" value="1"/>
</dbReference>
<feature type="domain" description="FAD-binding" evidence="6">
    <location>
        <begin position="165"/>
        <end position="399"/>
    </location>
</feature>
<proteinExistence type="predicted"/>
<evidence type="ECO:0000313" key="7">
    <source>
        <dbReference type="EMBL" id="OCL10202.1"/>
    </source>
</evidence>
<keyword evidence="2" id="KW-0274">FAD</keyword>
<dbReference type="PRINTS" id="PR00420">
    <property type="entry name" value="RNGMNOXGNASE"/>
</dbReference>
<evidence type="ECO:0000256" key="1">
    <source>
        <dbReference type="ARBA" id="ARBA00022630"/>
    </source>
</evidence>
<dbReference type="Pfam" id="PF13450">
    <property type="entry name" value="NAD_binding_8"/>
    <property type="match status" value="1"/>
</dbReference>
<dbReference type="AlphaFoldDB" id="A0A8E2JV02"/>
<dbReference type="InterPro" id="IPR036188">
    <property type="entry name" value="FAD/NAD-bd_sf"/>
</dbReference>
<evidence type="ECO:0000256" key="5">
    <source>
        <dbReference type="SAM" id="Phobius"/>
    </source>
</evidence>
<evidence type="ECO:0000259" key="6">
    <source>
        <dbReference type="Pfam" id="PF01494"/>
    </source>
</evidence>
<dbReference type="SUPFAM" id="SSF54373">
    <property type="entry name" value="FAD-linked reductases, C-terminal domain"/>
    <property type="match status" value="1"/>
</dbReference>
<keyword evidence="5" id="KW-0812">Transmembrane</keyword>
<keyword evidence="3" id="KW-0560">Oxidoreductase</keyword>
<dbReference type="FunFam" id="3.50.50.60:FF:000153">
    <property type="entry name" value="Salicylate hydroxylase, putative"/>
    <property type="match status" value="1"/>
</dbReference>
<feature type="region of interest" description="Disordered" evidence="4">
    <location>
        <begin position="102"/>
        <end position="127"/>
    </location>
</feature>
<dbReference type="Pfam" id="PF01494">
    <property type="entry name" value="FAD_binding_3"/>
    <property type="match status" value="1"/>
</dbReference>
<keyword evidence="5" id="KW-0472">Membrane</keyword>
<evidence type="ECO:0000256" key="2">
    <source>
        <dbReference type="ARBA" id="ARBA00022827"/>
    </source>
</evidence>
<organism evidence="7 8">
    <name type="scientific">Glonium stellatum</name>
    <dbReference type="NCBI Taxonomy" id="574774"/>
    <lineage>
        <taxon>Eukaryota</taxon>
        <taxon>Fungi</taxon>
        <taxon>Dikarya</taxon>
        <taxon>Ascomycota</taxon>
        <taxon>Pezizomycotina</taxon>
        <taxon>Dothideomycetes</taxon>
        <taxon>Pleosporomycetidae</taxon>
        <taxon>Gloniales</taxon>
        <taxon>Gloniaceae</taxon>
        <taxon>Glonium</taxon>
    </lineage>
</organism>
<gene>
    <name evidence="7" type="ORF">AOQ84DRAFT_219921</name>
</gene>
<keyword evidence="5" id="KW-1133">Transmembrane helix</keyword>
<dbReference type="EMBL" id="KV749294">
    <property type="protein sequence ID" value="OCL10202.1"/>
    <property type="molecule type" value="Genomic_DNA"/>
</dbReference>
<evidence type="ECO:0000256" key="3">
    <source>
        <dbReference type="ARBA" id="ARBA00023002"/>
    </source>
</evidence>
<dbReference type="GO" id="GO:0016491">
    <property type="term" value="F:oxidoreductase activity"/>
    <property type="evidence" value="ECO:0007669"/>
    <property type="project" value="UniProtKB-KW"/>
</dbReference>
<keyword evidence="8" id="KW-1185">Reference proteome</keyword>
<reference evidence="7 8" key="1">
    <citation type="journal article" date="2016" name="Nat. Commun.">
        <title>Ectomycorrhizal ecology is imprinted in the genome of the dominant symbiotic fungus Cenococcum geophilum.</title>
        <authorList>
            <consortium name="DOE Joint Genome Institute"/>
            <person name="Peter M."/>
            <person name="Kohler A."/>
            <person name="Ohm R.A."/>
            <person name="Kuo A."/>
            <person name="Krutzmann J."/>
            <person name="Morin E."/>
            <person name="Arend M."/>
            <person name="Barry K.W."/>
            <person name="Binder M."/>
            <person name="Choi C."/>
            <person name="Clum A."/>
            <person name="Copeland A."/>
            <person name="Grisel N."/>
            <person name="Haridas S."/>
            <person name="Kipfer T."/>
            <person name="LaButti K."/>
            <person name="Lindquist E."/>
            <person name="Lipzen A."/>
            <person name="Maire R."/>
            <person name="Meier B."/>
            <person name="Mihaltcheva S."/>
            <person name="Molinier V."/>
            <person name="Murat C."/>
            <person name="Poggeler S."/>
            <person name="Quandt C.A."/>
            <person name="Sperisen C."/>
            <person name="Tritt A."/>
            <person name="Tisserant E."/>
            <person name="Crous P.W."/>
            <person name="Henrissat B."/>
            <person name="Nehls U."/>
            <person name="Egli S."/>
            <person name="Spatafora J.W."/>
            <person name="Grigoriev I.V."/>
            <person name="Martin F.M."/>
        </authorList>
    </citation>
    <scope>NUCLEOTIDE SEQUENCE [LARGE SCALE GENOMIC DNA]</scope>
    <source>
        <strain evidence="7 8">CBS 207.34</strain>
    </source>
</reference>
<dbReference type="GO" id="GO:0071949">
    <property type="term" value="F:FAD binding"/>
    <property type="evidence" value="ECO:0007669"/>
    <property type="project" value="InterPro"/>
</dbReference>
<evidence type="ECO:0000313" key="8">
    <source>
        <dbReference type="Proteomes" id="UP000250140"/>
    </source>
</evidence>
<dbReference type="Proteomes" id="UP000250140">
    <property type="component" value="Unassembled WGS sequence"/>
</dbReference>
<evidence type="ECO:0000256" key="4">
    <source>
        <dbReference type="SAM" id="MobiDB-lite"/>
    </source>
</evidence>
<dbReference type="InterPro" id="IPR051104">
    <property type="entry name" value="FAD_monoxygenase"/>
</dbReference>
<dbReference type="PANTHER" id="PTHR46720">
    <property type="entry name" value="HYDROXYLASE, PUTATIVE (AFU_ORTHOLOGUE AFUA_3G01460)-RELATED"/>
    <property type="match status" value="1"/>
</dbReference>
<name>A0A8E2JV02_9PEZI</name>
<protein>
    <submittedName>
        <fullName evidence="7">Mannitol 1-phosphate dehydrogenase</fullName>
    </submittedName>
</protein>
<dbReference type="InterPro" id="IPR002938">
    <property type="entry name" value="FAD-bd"/>
</dbReference>
<dbReference type="OrthoDB" id="417877at2759"/>
<sequence length="458" mass="50706">MSKPTKPYDIAIVGGGIAGLTLAIGLLHKSIRVTIYEAAARFGEIGAGVAFGPNAVRAMVLIDPKIKEGFDRRATVNQSESKEDIWFDFRIGDVRLSKAQARKAEGKPLDNGENDGDVRTNREEDGQRQAGEWVYELPCPPGRGGVHRAHYLEEMVKLLPESVSRFGKRLVDISAAEDGNGDVVLHFADGTTAQHSAVIGCDGIKSRTREILLGEEDPAAHAVFTGKYAYRGLIPMDKAVEALGEELAQNSQLYMGFHGHVLTFPIEKGKTMNVVAFNSRPTWDSDAWVVHATKEEMLTDFCDWDTQVRTIISLMQKPDVWALFDHPPAKSYFKGRVCLLGDAAHASTPHQGSGAGMAVEDAYILSSLLAEANSLEQLDEAFQAYDAIRRPRTQKLVTTSREAGMLYECELTGDDLVKLQQNLATRMNWIWNEDLERELEEAKMLMHGHRTAQIRVEI</sequence>
<dbReference type="SUPFAM" id="SSF51905">
    <property type="entry name" value="FAD/NAD(P)-binding domain"/>
    <property type="match status" value="1"/>
</dbReference>
<feature type="transmembrane region" description="Helical" evidence="5">
    <location>
        <begin position="7"/>
        <end position="27"/>
    </location>
</feature>
<dbReference type="PANTHER" id="PTHR46720:SF3">
    <property type="entry name" value="FAD-BINDING DOMAIN-CONTAINING PROTEIN-RELATED"/>
    <property type="match status" value="1"/>
</dbReference>
<keyword evidence="1" id="KW-0285">Flavoprotein</keyword>
<dbReference type="GO" id="GO:0044550">
    <property type="term" value="P:secondary metabolite biosynthetic process"/>
    <property type="evidence" value="ECO:0007669"/>
    <property type="project" value="TreeGrafter"/>
</dbReference>
<accession>A0A8E2JV02</accession>